<sequence length="108" mass="12109">MDRNRAFRQYAATYLFSAFVLIGCAGRLPDDVAPLPSNNTYVQNGIVHEQATIAGLQPHDRLILPEGTKVERSDTNADPLVLIEKKQQIYAHPPQPISIEETRKKLKV</sequence>
<evidence type="ECO:0000313" key="2">
    <source>
        <dbReference type="Proteomes" id="UP000239388"/>
    </source>
</evidence>
<proteinExistence type="predicted"/>
<dbReference type="Proteomes" id="UP000239388">
    <property type="component" value="Unassembled WGS sequence"/>
</dbReference>
<dbReference type="RefSeq" id="WP_105352766.1">
    <property type="nucleotide sequence ID" value="NZ_PUIB01000010.1"/>
</dbReference>
<gene>
    <name evidence="1" type="ORF">C5Y98_06990</name>
</gene>
<accession>A0A2S8G6L8</accession>
<reference evidence="1 2" key="1">
    <citation type="submission" date="2018-02" db="EMBL/GenBank/DDBJ databases">
        <title>Comparative genomes isolates from brazilian mangrove.</title>
        <authorList>
            <person name="Araujo J.E."/>
            <person name="Taketani R.G."/>
            <person name="Silva M.C.P."/>
            <person name="Loureco M.V."/>
            <person name="Andreote F.D."/>
        </authorList>
    </citation>
    <scope>NUCLEOTIDE SEQUENCE [LARGE SCALE GENOMIC DNA]</scope>
    <source>
        <strain evidence="1 2">NAP PRIS-MGV</strain>
    </source>
</reference>
<comment type="caution">
    <text evidence="1">The sequence shown here is derived from an EMBL/GenBank/DDBJ whole genome shotgun (WGS) entry which is preliminary data.</text>
</comment>
<dbReference type="EMBL" id="PUIB01000010">
    <property type="protein sequence ID" value="PQO40053.1"/>
    <property type="molecule type" value="Genomic_DNA"/>
</dbReference>
<dbReference type="AlphaFoldDB" id="A0A2S8G6L8"/>
<organism evidence="1 2">
    <name type="scientific">Blastopirellula marina</name>
    <dbReference type="NCBI Taxonomy" id="124"/>
    <lineage>
        <taxon>Bacteria</taxon>
        <taxon>Pseudomonadati</taxon>
        <taxon>Planctomycetota</taxon>
        <taxon>Planctomycetia</taxon>
        <taxon>Pirellulales</taxon>
        <taxon>Pirellulaceae</taxon>
        <taxon>Blastopirellula</taxon>
    </lineage>
</organism>
<name>A0A2S8G6L8_9BACT</name>
<dbReference type="PROSITE" id="PS51257">
    <property type="entry name" value="PROKAR_LIPOPROTEIN"/>
    <property type="match status" value="1"/>
</dbReference>
<protein>
    <submittedName>
        <fullName evidence="1">Uncharacterized protein</fullName>
    </submittedName>
</protein>
<evidence type="ECO:0000313" key="1">
    <source>
        <dbReference type="EMBL" id="PQO40053.1"/>
    </source>
</evidence>